<proteinExistence type="predicted"/>
<dbReference type="EMBL" id="AP014924">
    <property type="protein sequence ID" value="BAS25988.1"/>
    <property type="molecule type" value="Genomic_DNA"/>
</dbReference>
<organism evidence="1 2">
    <name type="scientific">Limnochorda pilosa</name>
    <dbReference type="NCBI Taxonomy" id="1555112"/>
    <lineage>
        <taxon>Bacteria</taxon>
        <taxon>Bacillati</taxon>
        <taxon>Bacillota</taxon>
        <taxon>Limnochordia</taxon>
        <taxon>Limnochordales</taxon>
        <taxon>Limnochordaceae</taxon>
        <taxon>Limnochorda</taxon>
    </lineage>
</organism>
<dbReference type="KEGG" id="lpil:LIP_0131"/>
<dbReference type="Proteomes" id="UP000065807">
    <property type="component" value="Chromosome"/>
</dbReference>
<evidence type="ECO:0000313" key="1">
    <source>
        <dbReference type="EMBL" id="BAS25988.1"/>
    </source>
</evidence>
<evidence type="ECO:0000313" key="2">
    <source>
        <dbReference type="Proteomes" id="UP000065807"/>
    </source>
</evidence>
<protein>
    <submittedName>
        <fullName evidence="1">Uncharacterized protein</fullName>
    </submittedName>
</protein>
<sequence length="87" mass="8582">MRAVLVHRERNYVLALWLALMLSALLIAPSALGAFWAAIGVATAGAGPVAAGAVGAVGALHSTIQGAAWGFVYGGPWGALAGLATGL</sequence>
<keyword evidence="2" id="KW-1185">Reference proteome</keyword>
<name>A0A0K2SFV7_LIMPI</name>
<gene>
    <name evidence="1" type="ORF">LIP_0131</name>
</gene>
<accession>A0A0K2SFV7</accession>
<reference evidence="2" key="2">
    <citation type="journal article" date="2016" name="Int. J. Syst. Evol. Microbiol.">
        <title>Complete genome sequence and cell structure of Limnochorda pilosa, a Gram-negative spore-former within the phylum Firmicutes.</title>
        <authorList>
            <person name="Watanabe M."/>
            <person name="Kojima H."/>
            <person name="Fukui M."/>
        </authorList>
    </citation>
    <scope>NUCLEOTIDE SEQUENCE [LARGE SCALE GENOMIC DNA]</scope>
    <source>
        <strain evidence="2">HC45</strain>
    </source>
</reference>
<dbReference type="AlphaFoldDB" id="A0A0K2SFV7"/>
<reference evidence="2" key="1">
    <citation type="submission" date="2015-07" db="EMBL/GenBank/DDBJ databases">
        <title>Complete genome sequence and phylogenetic analysis of Limnochorda pilosa.</title>
        <authorList>
            <person name="Watanabe M."/>
            <person name="Kojima H."/>
            <person name="Fukui M."/>
        </authorList>
    </citation>
    <scope>NUCLEOTIDE SEQUENCE [LARGE SCALE GENOMIC DNA]</scope>
    <source>
        <strain evidence="2">HC45</strain>
    </source>
</reference>